<dbReference type="GO" id="GO:0015288">
    <property type="term" value="F:porin activity"/>
    <property type="evidence" value="ECO:0007669"/>
    <property type="project" value="UniProtKB-KW"/>
</dbReference>
<dbReference type="PANTHER" id="PTHR34501">
    <property type="entry name" value="PROTEIN YDDL-RELATED"/>
    <property type="match status" value="1"/>
</dbReference>
<sequence length="355" mass="38343">MKKSVLAMAIASSTALSSFGALAEGPDFYGRVDLALTNSNNGYATQNQKDGTVFENNFSWLGVKGSEALSDNIAVIYQMEFGVNNFDNSGDTFNARNTYVGLQTLAGTALVGRNDTVFKQSEGGFDLFGNTNADIDLLAAGQSRLGDGITYYSPKIANILTLNATYVMSDNYSEGSWYNPGENDEWNSNNYALSATLGDKALKAQNYYVAAAYNDGLDGIKAYRGVAQVKFGELLLGALYQNSEHVADRYSNLEGDTWFINAGYKLGNTTLKAAYGQDDSGLGKYVGRFVGDTQSGMEDVSDVDLKQYTVGADHRLSKNTLVYGHYTRFDGDMSLGGAKVDLSDDVVTLGLRVDF</sequence>
<evidence type="ECO:0000256" key="7">
    <source>
        <dbReference type="ARBA" id="ARBA00023065"/>
    </source>
</evidence>
<keyword evidence="8" id="KW-0626">Porin</keyword>
<evidence type="ECO:0000256" key="3">
    <source>
        <dbReference type="ARBA" id="ARBA00022448"/>
    </source>
</evidence>
<protein>
    <submittedName>
        <fullName evidence="13">Porin</fullName>
    </submittedName>
</protein>
<keyword evidence="6 11" id="KW-0732">Signal</keyword>
<feature type="domain" description="Porin" evidence="12">
    <location>
        <begin position="13"/>
        <end position="332"/>
    </location>
</feature>
<keyword evidence="4" id="KW-1134">Transmembrane beta strand</keyword>
<comment type="caution">
    <text evidence="13">The sequence shown here is derived from an EMBL/GenBank/DDBJ whole genome shotgun (WGS) entry which is preliminary data.</text>
</comment>
<evidence type="ECO:0000256" key="11">
    <source>
        <dbReference type="SAM" id="SignalP"/>
    </source>
</evidence>
<organism evidence="13 14">
    <name type="scientific">Shewanella zhuhaiensis</name>
    <dbReference type="NCBI Taxonomy" id="2919576"/>
    <lineage>
        <taxon>Bacteria</taxon>
        <taxon>Pseudomonadati</taxon>
        <taxon>Pseudomonadota</taxon>
        <taxon>Gammaproteobacteria</taxon>
        <taxon>Alteromonadales</taxon>
        <taxon>Shewanellaceae</taxon>
        <taxon>Shewanella</taxon>
    </lineage>
</organism>
<accession>A0AAJ1BDU2</accession>
<keyword evidence="9" id="KW-0472">Membrane</keyword>
<keyword evidence="3" id="KW-0813">Transport</keyword>
<reference evidence="13 14" key="1">
    <citation type="submission" date="2022-02" db="EMBL/GenBank/DDBJ databases">
        <title>The genome sequence of Shewanella sp. 3B26.</title>
        <authorList>
            <person name="Du J."/>
        </authorList>
    </citation>
    <scope>NUCLEOTIDE SEQUENCE [LARGE SCALE GENOMIC DNA]</scope>
    <source>
        <strain evidence="13 14">3B26</strain>
    </source>
</reference>
<evidence type="ECO:0000256" key="8">
    <source>
        <dbReference type="ARBA" id="ARBA00023114"/>
    </source>
</evidence>
<evidence type="ECO:0000259" key="12">
    <source>
        <dbReference type="Pfam" id="PF13609"/>
    </source>
</evidence>
<evidence type="ECO:0000256" key="9">
    <source>
        <dbReference type="ARBA" id="ARBA00023136"/>
    </source>
</evidence>
<keyword evidence="5" id="KW-0812">Transmembrane</keyword>
<keyword evidence="14" id="KW-1185">Reference proteome</keyword>
<dbReference type="PANTHER" id="PTHR34501:SF9">
    <property type="entry name" value="MAJOR OUTER MEMBRANE PROTEIN P.IA"/>
    <property type="match status" value="1"/>
</dbReference>
<dbReference type="EMBL" id="JAKUDL010000001">
    <property type="protein sequence ID" value="MCH4292931.1"/>
    <property type="molecule type" value="Genomic_DNA"/>
</dbReference>
<keyword evidence="7" id="KW-0406">Ion transport</keyword>
<evidence type="ECO:0000256" key="6">
    <source>
        <dbReference type="ARBA" id="ARBA00022729"/>
    </source>
</evidence>
<evidence type="ECO:0000313" key="14">
    <source>
        <dbReference type="Proteomes" id="UP001297581"/>
    </source>
</evidence>
<evidence type="ECO:0000256" key="10">
    <source>
        <dbReference type="ARBA" id="ARBA00023237"/>
    </source>
</evidence>
<evidence type="ECO:0000313" key="13">
    <source>
        <dbReference type="EMBL" id="MCH4292931.1"/>
    </source>
</evidence>
<dbReference type="Proteomes" id="UP001297581">
    <property type="component" value="Unassembled WGS sequence"/>
</dbReference>
<feature type="chain" id="PRO_5042587639" evidence="11">
    <location>
        <begin position="24"/>
        <end position="355"/>
    </location>
</feature>
<dbReference type="GO" id="GO:0046930">
    <property type="term" value="C:pore complex"/>
    <property type="evidence" value="ECO:0007669"/>
    <property type="project" value="UniProtKB-KW"/>
</dbReference>
<dbReference type="Pfam" id="PF13609">
    <property type="entry name" value="Porin_4"/>
    <property type="match status" value="1"/>
</dbReference>
<name>A0AAJ1BDU2_9GAMM</name>
<proteinExistence type="predicted"/>
<dbReference type="CDD" id="cd00342">
    <property type="entry name" value="gram_neg_porins"/>
    <property type="match status" value="1"/>
</dbReference>
<evidence type="ECO:0000256" key="2">
    <source>
        <dbReference type="ARBA" id="ARBA00011233"/>
    </source>
</evidence>
<dbReference type="InterPro" id="IPR033900">
    <property type="entry name" value="Gram_neg_porin_domain"/>
</dbReference>
<dbReference type="RefSeq" id="WP_240589564.1">
    <property type="nucleotide sequence ID" value="NZ_JAKUDL010000001.1"/>
</dbReference>
<dbReference type="InterPro" id="IPR050298">
    <property type="entry name" value="Gram-neg_bact_OMP"/>
</dbReference>
<dbReference type="Gene3D" id="2.40.160.10">
    <property type="entry name" value="Porin"/>
    <property type="match status" value="1"/>
</dbReference>
<gene>
    <name evidence="13" type="ORF">MJ923_01265</name>
</gene>
<dbReference type="AlphaFoldDB" id="A0AAJ1BDU2"/>
<evidence type="ECO:0000256" key="4">
    <source>
        <dbReference type="ARBA" id="ARBA00022452"/>
    </source>
</evidence>
<keyword evidence="10" id="KW-0998">Cell outer membrane</keyword>
<evidence type="ECO:0000256" key="1">
    <source>
        <dbReference type="ARBA" id="ARBA00004571"/>
    </source>
</evidence>
<dbReference type="GO" id="GO:0006811">
    <property type="term" value="P:monoatomic ion transport"/>
    <property type="evidence" value="ECO:0007669"/>
    <property type="project" value="UniProtKB-KW"/>
</dbReference>
<evidence type="ECO:0000256" key="5">
    <source>
        <dbReference type="ARBA" id="ARBA00022692"/>
    </source>
</evidence>
<dbReference type="SUPFAM" id="SSF56935">
    <property type="entry name" value="Porins"/>
    <property type="match status" value="1"/>
</dbReference>
<dbReference type="InterPro" id="IPR023614">
    <property type="entry name" value="Porin_dom_sf"/>
</dbReference>
<feature type="signal peptide" evidence="11">
    <location>
        <begin position="1"/>
        <end position="23"/>
    </location>
</feature>
<comment type="subcellular location">
    <subcellularLocation>
        <location evidence="1">Cell outer membrane</location>
        <topology evidence="1">Multi-pass membrane protein</topology>
    </subcellularLocation>
</comment>
<comment type="subunit">
    <text evidence="2">Homotrimer.</text>
</comment>
<dbReference type="GO" id="GO:0009279">
    <property type="term" value="C:cell outer membrane"/>
    <property type="evidence" value="ECO:0007669"/>
    <property type="project" value="UniProtKB-SubCell"/>
</dbReference>